<dbReference type="SUPFAM" id="SSF53927">
    <property type="entry name" value="Cytidine deaminase-like"/>
    <property type="match status" value="1"/>
</dbReference>
<dbReference type="Gene3D" id="3.40.140.10">
    <property type="entry name" value="Cytidine Deaminase, domain 2"/>
    <property type="match status" value="1"/>
</dbReference>
<name>A0A1P9X1M5_9BACT</name>
<evidence type="ECO:0000313" key="2">
    <source>
        <dbReference type="EMBL" id="AQG81503.1"/>
    </source>
</evidence>
<organism evidence="2 3">
    <name type="scientific">Spirosoma montaniterrae</name>
    <dbReference type="NCBI Taxonomy" id="1178516"/>
    <lineage>
        <taxon>Bacteria</taxon>
        <taxon>Pseudomonadati</taxon>
        <taxon>Bacteroidota</taxon>
        <taxon>Cytophagia</taxon>
        <taxon>Cytophagales</taxon>
        <taxon>Cytophagaceae</taxon>
        <taxon>Spirosoma</taxon>
    </lineage>
</organism>
<feature type="domain" description="CMP/dCMP-type deaminase" evidence="1">
    <location>
        <begin position="130"/>
        <end position="239"/>
    </location>
</feature>
<dbReference type="STRING" id="1178516.AWR27_20610"/>
<dbReference type="KEGG" id="smon:AWR27_20610"/>
<gene>
    <name evidence="2" type="ORF">AWR27_20610</name>
</gene>
<protein>
    <recommendedName>
        <fullName evidence="1">CMP/dCMP-type deaminase domain-containing protein</fullName>
    </recommendedName>
</protein>
<dbReference type="InterPro" id="IPR002125">
    <property type="entry name" value="CMP_dCMP_dom"/>
</dbReference>
<proteinExistence type="predicted"/>
<keyword evidence="3" id="KW-1185">Reference proteome</keyword>
<dbReference type="AlphaFoldDB" id="A0A1P9X1M5"/>
<reference evidence="2 3" key="1">
    <citation type="submission" date="2016-01" db="EMBL/GenBank/DDBJ databases">
        <authorList>
            <person name="Oliw E.H."/>
        </authorList>
    </citation>
    <scope>NUCLEOTIDE SEQUENCE [LARGE SCALE GENOMIC DNA]</scope>
    <source>
        <strain evidence="2 3">DY10</strain>
    </source>
</reference>
<evidence type="ECO:0000313" key="3">
    <source>
        <dbReference type="Proteomes" id="UP000187941"/>
    </source>
</evidence>
<accession>A0A1P9X1M5</accession>
<evidence type="ECO:0000259" key="1">
    <source>
        <dbReference type="Pfam" id="PF00383"/>
    </source>
</evidence>
<sequence>MVPPAAMGLATMVTAVHADHDKLINSYQNRLKRVGFFVDCGVEPETTLPMKHKYLILALWLTLSGSAFGQSSVDSARIENATPANRLALMEELIALPCGIVAADTKVDVLRKVKGYLDRYVANSDYPEDRYAKAAVDWALKGVLAGGYGIGAVLVDKSGNILHGAYNQQLQTNRSDLHGEMALLTEFETLPQFKKYQSRGNFTGGGNTIYTEQLLLYTSAEPCPMCFVRVSIAGVETRYVTTGPDDGMNARAQCLPPFWYQLSQKHKVEQAKTAPVLRQIAHCLFYSFML</sequence>
<dbReference type="EMBL" id="CP014263">
    <property type="protein sequence ID" value="AQG81503.1"/>
    <property type="molecule type" value="Genomic_DNA"/>
</dbReference>
<dbReference type="Pfam" id="PF00383">
    <property type="entry name" value="dCMP_cyt_deam_1"/>
    <property type="match status" value="1"/>
</dbReference>
<dbReference type="Proteomes" id="UP000187941">
    <property type="component" value="Chromosome"/>
</dbReference>
<dbReference type="InterPro" id="IPR016193">
    <property type="entry name" value="Cytidine_deaminase-like"/>
</dbReference>
<dbReference type="GO" id="GO:0003824">
    <property type="term" value="F:catalytic activity"/>
    <property type="evidence" value="ECO:0007669"/>
    <property type="project" value="InterPro"/>
</dbReference>